<gene>
    <name evidence="1" type="ORF">P167DRAFT_549119</name>
</gene>
<keyword evidence="2" id="KW-1185">Reference proteome</keyword>
<dbReference type="OrthoDB" id="414698at2759"/>
<dbReference type="Proteomes" id="UP000277580">
    <property type="component" value="Unassembled WGS sequence"/>
</dbReference>
<protein>
    <submittedName>
        <fullName evidence="1">DUF924-domain-containing protein</fullName>
    </submittedName>
</protein>
<accession>A0A3N4KCL5</accession>
<dbReference type="InterPro" id="IPR010323">
    <property type="entry name" value="DUF924"/>
</dbReference>
<sequence>MTTNITDLFTDEASNGILDLWFADAGPYPTHEQAMRWFKADEGFDEEIRTKFGPLLTQITSTPPSTILSLATTPHRALSLVLLLDQFPRNLFRGDLSAHVYTTTDPLAIAVANHSIAHNLDLGPNDEWRALLSRRMWFWLPFTHSEDPALHVRAQKEFAKPVLELIGDGEGKEMAAMLVKSGAEHLEVVEKFGRYPYRNKVLGRESTEEEKKWLENPVDWAR</sequence>
<dbReference type="EMBL" id="ML119166">
    <property type="protein sequence ID" value="RPB08246.1"/>
    <property type="molecule type" value="Genomic_DNA"/>
</dbReference>
<evidence type="ECO:0000313" key="1">
    <source>
        <dbReference type="EMBL" id="RPB08246.1"/>
    </source>
</evidence>
<proteinExistence type="predicted"/>
<dbReference type="Gene3D" id="1.25.40.10">
    <property type="entry name" value="Tetratricopeptide repeat domain"/>
    <property type="match status" value="1"/>
</dbReference>
<dbReference type="InParanoid" id="A0A3N4KCL5"/>
<dbReference type="Pfam" id="PF06041">
    <property type="entry name" value="DUF924"/>
    <property type="match status" value="1"/>
</dbReference>
<dbReference type="STRING" id="1392247.A0A3N4KCL5"/>
<organism evidence="1 2">
    <name type="scientific">Morchella conica CCBAS932</name>
    <dbReference type="NCBI Taxonomy" id="1392247"/>
    <lineage>
        <taxon>Eukaryota</taxon>
        <taxon>Fungi</taxon>
        <taxon>Dikarya</taxon>
        <taxon>Ascomycota</taxon>
        <taxon>Pezizomycotina</taxon>
        <taxon>Pezizomycetes</taxon>
        <taxon>Pezizales</taxon>
        <taxon>Morchellaceae</taxon>
        <taxon>Morchella</taxon>
    </lineage>
</organism>
<name>A0A3N4KCL5_9PEZI</name>
<dbReference type="Gene3D" id="1.20.58.320">
    <property type="entry name" value="TPR-like"/>
    <property type="match status" value="1"/>
</dbReference>
<dbReference type="InterPro" id="IPR011990">
    <property type="entry name" value="TPR-like_helical_dom_sf"/>
</dbReference>
<reference evidence="1 2" key="1">
    <citation type="journal article" date="2018" name="Nat. Ecol. Evol.">
        <title>Pezizomycetes genomes reveal the molecular basis of ectomycorrhizal truffle lifestyle.</title>
        <authorList>
            <person name="Murat C."/>
            <person name="Payen T."/>
            <person name="Noel B."/>
            <person name="Kuo A."/>
            <person name="Morin E."/>
            <person name="Chen J."/>
            <person name="Kohler A."/>
            <person name="Krizsan K."/>
            <person name="Balestrini R."/>
            <person name="Da Silva C."/>
            <person name="Montanini B."/>
            <person name="Hainaut M."/>
            <person name="Levati E."/>
            <person name="Barry K.W."/>
            <person name="Belfiori B."/>
            <person name="Cichocki N."/>
            <person name="Clum A."/>
            <person name="Dockter R.B."/>
            <person name="Fauchery L."/>
            <person name="Guy J."/>
            <person name="Iotti M."/>
            <person name="Le Tacon F."/>
            <person name="Lindquist E.A."/>
            <person name="Lipzen A."/>
            <person name="Malagnac F."/>
            <person name="Mello A."/>
            <person name="Molinier V."/>
            <person name="Miyauchi S."/>
            <person name="Poulain J."/>
            <person name="Riccioni C."/>
            <person name="Rubini A."/>
            <person name="Sitrit Y."/>
            <person name="Splivallo R."/>
            <person name="Traeger S."/>
            <person name="Wang M."/>
            <person name="Zifcakova L."/>
            <person name="Wipf D."/>
            <person name="Zambonelli A."/>
            <person name="Paolocci F."/>
            <person name="Nowrousian M."/>
            <person name="Ottonello S."/>
            <person name="Baldrian P."/>
            <person name="Spatafora J.W."/>
            <person name="Henrissat B."/>
            <person name="Nagy L.G."/>
            <person name="Aury J.M."/>
            <person name="Wincker P."/>
            <person name="Grigoriev I.V."/>
            <person name="Bonfante P."/>
            <person name="Martin F.M."/>
        </authorList>
    </citation>
    <scope>NUCLEOTIDE SEQUENCE [LARGE SCALE GENOMIC DNA]</scope>
    <source>
        <strain evidence="1 2">CCBAS932</strain>
    </source>
</reference>
<dbReference type="AlphaFoldDB" id="A0A3N4KCL5"/>
<evidence type="ECO:0000313" key="2">
    <source>
        <dbReference type="Proteomes" id="UP000277580"/>
    </source>
</evidence>
<dbReference type="SUPFAM" id="SSF48452">
    <property type="entry name" value="TPR-like"/>
    <property type="match status" value="1"/>
</dbReference>